<evidence type="ECO:0000259" key="8">
    <source>
        <dbReference type="Pfam" id="PF25967"/>
    </source>
</evidence>
<gene>
    <name evidence="9" type="ORF">ACG33_04435</name>
</gene>
<dbReference type="PATRIC" id="fig|465721.4.peg.948"/>
<dbReference type="InterPro" id="IPR058624">
    <property type="entry name" value="MdtA-like_HH"/>
</dbReference>
<reference evidence="9 10" key="1">
    <citation type="submission" date="2015-06" db="EMBL/GenBank/DDBJ databases">
        <title>A Comprehensive Approach to Explore the Metabolic and Phylogenetic Diversity of Bacterial Steroid Degradation in the Environment: Testosterone as an Example.</title>
        <authorList>
            <person name="Yang F.-C."/>
            <person name="Chen Y.-L."/>
            <person name="Yu C.-P."/>
            <person name="Tang S.-L."/>
            <person name="Wang P.-H."/>
            <person name="Ismail W."/>
            <person name="Wang C.-H."/>
            <person name="Yang C.-Y."/>
            <person name="Chiang Y.-R."/>
        </authorList>
    </citation>
    <scope>NUCLEOTIDE SEQUENCE [LARGE SCALE GENOMIC DNA]</scope>
    <source>
        <strain evidence="9 10">DSM 18526</strain>
    </source>
</reference>
<evidence type="ECO:0000313" key="10">
    <source>
        <dbReference type="Proteomes" id="UP000070250"/>
    </source>
</evidence>
<dbReference type="EMBL" id="CP011971">
    <property type="protein sequence ID" value="AMN46365.1"/>
    <property type="molecule type" value="Genomic_DNA"/>
</dbReference>
<dbReference type="Pfam" id="PF25944">
    <property type="entry name" value="Beta-barrel_RND"/>
    <property type="match status" value="1"/>
</dbReference>
<evidence type="ECO:0000259" key="7">
    <source>
        <dbReference type="Pfam" id="PF25944"/>
    </source>
</evidence>
<dbReference type="GO" id="GO:0046677">
    <property type="term" value="P:response to antibiotic"/>
    <property type="evidence" value="ECO:0007669"/>
    <property type="project" value="TreeGrafter"/>
</dbReference>
<evidence type="ECO:0000256" key="2">
    <source>
        <dbReference type="ARBA" id="ARBA00009477"/>
    </source>
</evidence>
<dbReference type="KEGG" id="sdf:ACG33_04435"/>
<dbReference type="PANTHER" id="PTHR30158:SF3">
    <property type="entry name" value="MULTIDRUG EFFLUX PUMP SUBUNIT ACRA-RELATED"/>
    <property type="match status" value="1"/>
</dbReference>
<comment type="similarity">
    <text evidence="2">Belongs to the membrane fusion protein (MFP) (TC 8.A.1) family.</text>
</comment>
<feature type="compositionally biased region" description="Low complexity" evidence="3">
    <location>
        <begin position="375"/>
        <end position="392"/>
    </location>
</feature>
<dbReference type="InterPro" id="IPR006143">
    <property type="entry name" value="RND_pump_MFP"/>
</dbReference>
<dbReference type="InterPro" id="IPR058626">
    <property type="entry name" value="MdtA-like_b-barrel"/>
</dbReference>
<dbReference type="InterPro" id="IPR058627">
    <property type="entry name" value="MdtA-like_C"/>
</dbReference>
<dbReference type="FunFam" id="2.40.420.20:FF:000001">
    <property type="entry name" value="Efflux RND transporter periplasmic adaptor subunit"/>
    <property type="match status" value="1"/>
</dbReference>
<dbReference type="Pfam" id="PF25917">
    <property type="entry name" value="BSH_RND"/>
    <property type="match status" value="1"/>
</dbReference>
<evidence type="ECO:0000256" key="4">
    <source>
        <dbReference type="SAM" id="SignalP"/>
    </source>
</evidence>
<dbReference type="Gene3D" id="1.10.287.470">
    <property type="entry name" value="Helix hairpin bin"/>
    <property type="match status" value="1"/>
</dbReference>
<dbReference type="Pfam" id="PF25876">
    <property type="entry name" value="HH_MFP_RND"/>
    <property type="match status" value="1"/>
</dbReference>
<dbReference type="Gene3D" id="2.40.50.100">
    <property type="match status" value="1"/>
</dbReference>
<feature type="domain" description="Multidrug resistance protein MdtA-like barrel-sandwich hybrid" evidence="6">
    <location>
        <begin position="62"/>
        <end position="204"/>
    </location>
</feature>
<feature type="domain" description="Multidrug resistance protein MdtA-like C-terminal permuted SH3" evidence="8">
    <location>
        <begin position="301"/>
        <end position="362"/>
    </location>
</feature>
<evidence type="ECO:0000259" key="5">
    <source>
        <dbReference type="Pfam" id="PF25876"/>
    </source>
</evidence>
<dbReference type="Gene3D" id="2.40.420.20">
    <property type="match status" value="1"/>
</dbReference>
<keyword evidence="10" id="KW-1185">Reference proteome</keyword>
<dbReference type="STRING" id="465721.ACG33_04435"/>
<dbReference type="AlphaFoldDB" id="A0A127F9T4"/>
<dbReference type="InterPro" id="IPR058625">
    <property type="entry name" value="MdtA-like_BSH"/>
</dbReference>
<organism evidence="9 10">
    <name type="scientific">Steroidobacter denitrificans</name>
    <dbReference type="NCBI Taxonomy" id="465721"/>
    <lineage>
        <taxon>Bacteria</taxon>
        <taxon>Pseudomonadati</taxon>
        <taxon>Pseudomonadota</taxon>
        <taxon>Gammaproteobacteria</taxon>
        <taxon>Steroidobacterales</taxon>
        <taxon>Steroidobacteraceae</taxon>
        <taxon>Steroidobacter</taxon>
    </lineage>
</organism>
<evidence type="ECO:0000313" key="9">
    <source>
        <dbReference type="EMBL" id="AMN46365.1"/>
    </source>
</evidence>
<name>A0A127F9T4_STEDE</name>
<sequence>MAVPARALTALFASAPLVLTLAACGTKAPPPAAPVAVNVVTIKPQTVVLTRELPGRTVPFLVAEVRPQVSGIVERRLFTEGSLVKAGQALYQLEDATYRAGYDSAKAALGRAQATLVTAQLNFKRTAELVKIDAVSAQDFEDATAVARQAEADVMAAEAAVQSSRVTLGYARITAPISGRIGRSSVTQGALVTANQAEPLATIQQLDPIYIDVTAPSNEILSLRRELAAGRLEKTSDLPVTILLEDGSRYDHDGKLAFLEVTVDPTTGSFTLRVDVPNPKHLLLPGMYVRTIIAAGIRHGALLVPQRGILRDATGHTSALIVDADGKVERRVVQVNRTIGDQWLVESGLAAGERVIVEGLQKIQPGIPVQASELPTAAAPGDPSAPAASPAH</sequence>
<feature type="signal peptide" evidence="4">
    <location>
        <begin position="1"/>
        <end position="28"/>
    </location>
</feature>
<evidence type="ECO:0000256" key="1">
    <source>
        <dbReference type="ARBA" id="ARBA00004519"/>
    </source>
</evidence>
<accession>A0A127F9T4</accession>
<dbReference type="NCBIfam" id="TIGR01730">
    <property type="entry name" value="RND_mfp"/>
    <property type="match status" value="1"/>
</dbReference>
<dbReference type="Pfam" id="PF25967">
    <property type="entry name" value="RND-MFP_C"/>
    <property type="match status" value="1"/>
</dbReference>
<dbReference type="PANTHER" id="PTHR30158">
    <property type="entry name" value="ACRA/E-RELATED COMPONENT OF DRUG EFFLUX TRANSPORTER"/>
    <property type="match status" value="1"/>
</dbReference>
<dbReference type="SUPFAM" id="SSF111369">
    <property type="entry name" value="HlyD-like secretion proteins"/>
    <property type="match status" value="1"/>
</dbReference>
<dbReference type="GO" id="GO:0005886">
    <property type="term" value="C:plasma membrane"/>
    <property type="evidence" value="ECO:0007669"/>
    <property type="project" value="UniProtKB-SubCell"/>
</dbReference>
<comment type="subcellular location">
    <subcellularLocation>
        <location evidence="1">Cell inner membrane</location>
        <topology evidence="1">Lipid-anchor</topology>
    </subcellularLocation>
</comment>
<dbReference type="Proteomes" id="UP000070250">
    <property type="component" value="Chromosome"/>
</dbReference>
<dbReference type="GO" id="GO:0022857">
    <property type="term" value="F:transmembrane transporter activity"/>
    <property type="evidence" value="ECO:0007669"/>
    <property type="project" value="InterPro"/>
</dbReference>
<evidence type="ECO:0000259" key="6">
    <source>
        <dbReference type="Pfam" id="PF25917"/>
    </source>
</evidence>
<dbReference type="OrthoDB" id="9816569at2"/>
<proteinExistence type="inferred from homology"/>
<dbReference type="RefSeq" id="WP_066919042.1">
    <property type="nucleotide sequence ID" value="NZ_CP011971.1"/>
</dbReference>
<feature type="domain" description="Multidrug resistance protein MdtA-like beta-barrel" evidence="7">
    <location>
        <begin position="208"/>
        <end position="295"/>
    </location>
</feature>
<dbReference type="PROSITE" id="PS51257">
    <property type="entry name" value="PROKAR_LIPOPROTEIN"/>
    <property type="match status" value="1"/>
</dbReference>
<keyword evidence="4" id="KW-0732">Signal</keyword>
<protein>
    <submittedName>
        <fullName evidence="9">Hemolysin D</fullName>
    </submittedName>
</protein>
<feature type="chain" id="PRO_5007448331" evidence="4">
    <location>
        <begin position="29"/>
        <end position="392"/>
    </location>
</feature>
<feature type="domain" description="Multidrug resistance protein MdtA-like alpha-helical hairpin" evidence="5">
    <location>
        <begin position="102"/>
        <end position="171"/>
    </location>
</feature>
<evidence type="ECO:0000256" key="3">
    <source>
        <dbReference type="SAM" id="MobiDB-lite"/>
    </source>
</evidence>
<dbReference type="Gene3D" id="2.40.30.170">
    <property type="match status" value="1"/>
</dbReference>
<feature type="region of interest" description="Disordered" evidence="3">
    <location>
        <begin position="373"/>
        <end position="392"/>
    </location>
</feature>